<dbReference type="AlphaFoldDB" id="B4FEP5"/>
<dbReference type="EMBL" id="BT035583">
    <property type="protein sequence ID" value="ACF80588.1"/>
    <property type="molecule type" value="mRNA"/>
</dbReference>
<dbReference type="InterPro" id="IPR036869">
    <property type="entry name" value="J_dom_sf"/>
</dbReference>
<dbReference type="PANTHER" id="PTHR24078">
    <property type="entry name" value="DNAJ HOMOLOG SUBFAMILY C MEMBER"/>
    <property type="match status" value="1"/>
</dbReference>
<dbReference type="Gene3D" id="1.10.287.110">
    <property type="entry name" value="DnaJ domain"/>
    <property type="match status" value="1"/>
</dbReference>
<evidence type="ECO:0000259" key="2">
    <source>
        <dbReference type="PROSITE" id="PS50076"/>
    </source>
</evidence>
<organism evidence="3">
    <name type="scientific">Zea mays</name>
    <name type="common">Maize</name>
    <dbReference type="NCBI Taxonomy" id="4577"/>
    <lineage>
        <taxon>Eukaryota</taxon>
        <taxon>Viridiplantae</taxon>
        <taxon>Streptophyta</taxon>
        <taxon>Embryophyta</taxon>
        <taxon>Tracheophyta</taxon>
        <taxon>Spermatophyta</taxon>
        <taxon>Magnoliopsida</taxon>
        <taxon>Liliopsida</taxon>
        <taxon>Poales</taxon>
        <taxon>Poaceae</taxon>
        <taxon>PACMAD clade</taxon>
        <taxon>Panicoideae</taxon>
        <taxon>Andropogonodae</taxon>
        <taxon>Andropogoneae</taxon>
        <taxon>Tripsacinae</taxon>
        <taxon>Zea</taxon>
    </lineage>
</organism>
<dbReference type="Pfam" id="PF00226">
    <property type="entry name" value="DnaJ"/>
    <property type="match status" value="1"/>
</dbReference>
<evidence type="ECO:0000313" key="3">
    <source>
        <dbReference type="EMBL" id="ACF80588.1"/>
    </source>
</evidence>
<name>B4FEP5_MAIZE</name>
<dbReference type="CDD" id="cd10747">
    <property type="entry name" value="DnaJ_C"/>
    <property type="match status" value="1"/>
</dbReference>
<dbReference type="PRINTS" id="PR00625">
    <property type="entry name" value="JDOMAIN"/>
</dbReference>
<dbReference type="SUPFAM" id="SSF46565">
    <property type="entry name" value="Chaperone J-domain"/>
    <property type="match status" value="1"/>
</dbReference>
<dbReference type="GO" id="GO:0006457">
    <property type="term" value="P:protein folding"/>
    <property type="evidence" value="ECO:0007669"/>
    <property type="project" value="InterPro"/>
</dbReference>
<dbReference type="Gene3D" id="2.60.260.20">
    <property type="entry name" value="Urease metallochaperone UreE, N-terminal domain"/>
    <property type="match status" value="2"/>
</dbReference>
<dbReference type="GO" id="GO:0005783">
    <property type="term" value="C:endoplasmic reticulum"/>
    <property type="evidence" value="ECO:0007669"/>
    <property type="project" value="UniProtKB-ARBA"/>
</dbReference>
<dbReference type="FunFam" id="2.60.260.20:FF:000015">
    <property type="entry name" value="Heat shock protein 40"/>
    <property type="match status" value="1"/>
</dbReference>
<dbReference type="InterPro" id="IPR008971">
    <property type="entry name" value="HSP40/DnaJ_pept-bd"/>
</dbReference>
<dbReference type="GO" id="GO:0051082">
    <property type="term" value="F:unfolded protein binding"/>
    <property type="evidence" value="ECO:0007669"/>
    <property type="project" value="InterPro"/>
</dbReference>
<protein>
    <recommendedName>
        <fullName evidence="2">J domain-containing protein</fullName>
    </recommendedName>
</protein>
<dbReference type="ExpressionAtlas" id="B4FEP5">
    <property type="expression patterns" value="baseline and differential"/>
</dbReference>
<dbReference type="SUPFAM" id="SSF49493">
    <property type="entry name" value="HSP40/DnaJ peptide-binding domain"/>
    <property type="match status" value="2"/>
</dbReference>
<sequence length="337" mass="36346">MGNPPELYHKILNIPKDTSPHEIRAAYKNLVKKWHPDKHPPSSRPEAEARFKAISEAYEALLDQQENRGVFELCNDGRAGERTRGAFGDGGGGGGGGGGGLGAGVGARMERTRSDGFCTRSAPGTPAREFKKVYSSGDPGGRRAFAEFSSSIVRKAPPLERKLECTLEELCRGCKKEVSFTRDVVTKNGSTVKKEVTQTVVVKPGWRKGKQVVLEGMGDERAGCLPGDAILTVSEKRHPAFKRVGDDLVLKAEVPLVGALTGWSFSFRLLGGRKVSCSFQDEVVRPGYEKVIAGEGMPVPGQKGARGDLRVKLDVVFPKELTAEQRAGLAEILRGSC</sequence>
<dbReference type="Pfam" id="PF01556">
    <property type="entry name" value="DnaJ_C"/>
    <property type="match status" value="1"/>
</dbReference>
<dbReference type="FunFam" id="2.60.260.20:FF:000041">
    <property type="entry name" value="HSP40/DnaJ peptide-binding protein"/>
    <property type="match status" value="1"/>
</dbReference>
<dbReference type="SMART" id="SM00271">
    <property type="entry name" value="DnaJ"/>
    <property type="match status" value="1"/>
</dbReference>
<dbReference type="InterPro" id="IPR002939">
    <property type="entry name" value="DnaJ_C"/>
</dbReference>
<dbReference type="FunFam" id="1.10.287.110:FF:000125">
    <property type="entry name" value="HSP40/DnaJ peptide-binding protein"/>
    <property type="match status" value="1"/>
</dbReference>
<dbReference type="CDD" id="cd06257">
    <property type="entry name" value="DnaJ"/>
    <property type="match status" value="1"/>
</dbReference>
<feature type="domain" description="J" evidence="2">
    <location>
        <begin position="7"/>
        <end position="75"/>
    </location>
</feature>
<dbReference type="PANTHER" id="PTHR24078:SF522">
    <property type="entry name" value="DNAJ CHAPERONE C-TERMINAL DOMAIN-CONTAINING PROTEIN"/>
    <property type="match status" value="1"/>
</dbReference>
<dbReference type="InterPro" id="IPR001623">
    <property type="entry name" value="DnaJ_domain"/>
</dbReference>
<proteinExistence type="evidence at transcript level"/>
<dbReference type="PROSITE" id="PS50076">
    <property type="entry name" value="DNAJ_2"/>
    <property type="match status" value="1"/>
</dbReference>
<dbReference type="InterPro" id="IPR051339">
    <property type="entry name" value="DnaJ_subfamily_B"/>
</dbReference>
<reference evidence="3" key="1">
    <citation type="journal article" date="2009" name="PLoS Genet.">
        <title>Sequencing, mapping, and analysis of 27,455 maize full-length cDNAs.</title>
        <authorList>
            <person name="Soderlund C."/>
            <person name="Descour A."/>
            <person name="Kudrna D."/>
            <person name="Bomhoff M."/>
            <person name="Boyd L."/>
            <person name="Currie J."/>
            <person name="Angelova A."/>
            <person name="Collura K."/>
            <person name="Wissotski M."/>
            <person name="Ashley E."/>
            <person name="Morrow D."/>
            <person name="Fernandes J."/>
            <person name="Walbot V."/>
            <person name="Yu Y."/>
        </authorList>
    </citation>
    <scope>NUCLEOTIDE SEQUENCE</scope>
    <source>
        <strain evidence="3">B73</strain>
    </source>
</reference>
<evidence type="ECO:0000256" key="1">
    <source>
        <dbReference type="ARBA" id="ARBA00023186"/>
    </source>
</evidence>
<accession>B4FEP5</accession>
<keyword evidence="1" id="KW-0143">Chaperone</keyword>